<comment type="caution">
    <text evidence="2">The sequence shown here is derived from an EMBL/GenBank/DDBJ whole genome shotgun (WGS) entry which is preliminary data.</text>
</comment>
<dbReference type="SMART" id="SM00829">
    <property type="entry name" value="PKS_ER"/>
    <property type="match status" value="1"/>
</dbReference>
<dbReference type="InterPro" id="IPR013154">
    <property type="entry name" value="ADH-like_N"/>
</dbReference>
<dbReference type="Gene3D" id="3.40.50.720">
    <property type="entry name" value="NAD(P)-binding Rossmann-like Domain"/>
    <property type="match status" value="1"/>
</dbReference>
<reference evidence="3" key="1">
    <citation type="journal article" date="2019" name="Int. J. Syst. Evol. Microbiol.">
        <title>The Global Catalogue of Microorganisms (GCM) 10K type strain sequencing project: providing services to taxonomists for standard genome sequencing and annotation.</title>
        <authorList>
            <consortium name="The Broad Institute Genomics Platform"/>
            <consortium name="The Broad Institute Genome Sequencing Center for Infectious Disease"/>
            <person name="Wu L."/>
            <person name="Ma J."/>
        </authorList>
    </citation>
    <scope>NUCLEOTIDE SEQUENCE [LARGE SCALE GENOMIC DNA]</scope>
    <source>
        <strain evidence="3">KCTC 42911</strain>
    </source>
</reference>
<evidence type="ECO:0000259" key="1">
    <source>
        <dbReference type="SMART" id="SM00829"/>
    </source>
</evidence>
<keyword evidence="3" id="KW-1185">Reference proteome</keyword>
<dbReference type="SUPFAM" id="SSF50129">
    <property type="entry name" value="GroES-like"/>
    <property type="match status" value="1"/>
</dbReference>
<dbReference type="RefSeq" id="WP_386735337.1">
    <property type="nucleotide sequence ID" value="NZ_JBHRXI010000010.1"/>
</dbReference>
<dbReference type="InterPro" id="IPR020843">
    <property type="entry name" value="ER"/>
</dbReference>
<dbReference type="SUPFAM" id="SSF51735">
    <property type="entry name" value="NAD(P)-binding Rossmann-fold domains"/>
    <property type="match status" value="1"/>
</dbReference>
<dbReference type="PANTHER" id="PTHR43482:SF1">
    <property type="entry name" value="PROTEIN AST1-RELATED"/>
    <property type="match status" value="1"/>
</dbReference>
<dbReference type="Pfam" id="PF08240">
    <property type="entry name" value="ADH_N"/>
    <property type="match status" value="1"/>
</dbReference>
<feature type="domain" description="Enoyl reductase (ER)" evidence="1">
    <location>
        <begin position="19"/>
        <end position="320"/>
    </location>
</feature>
<dbReference type="InterPro" id="IPR036291">
    <property type="entry name" value="NAD(P)-bd_dom_sf"/>
</dbReference>
<protein>
    <submittedName>
        <fullName evidence="2">Zinc-binding dehydrogenase</fullName>
    </submittedName>
</protein>
<dbReference type="CDD" id="cd08271">
    <property type="entry name" value="MDR5"/>
    <property type="match status" value="1"/>
</dbReference>
<proteinExistence type="predicted"/>
<gene>
    <name evidence="2" type="ORF">ACFORG_10290</name>
</gene>
<organism evidence="2 3">
    <name type="scientific">Lutimaribacter marinistellae</name>
    <dbReference type="NCBI Taxonomy" id="1820329"/>
    <lineage>
        <taxon>Bacteria</taxon>
        <taxon>Pseudomonadati</taxon>
        <taxon>Pseudomonadota</taxon>
        <taxon>Alphaproteobacteria</taxon>
        <taxon>Rhodobacterales</taxon>
        <taxon>Roseobacteraceae</taxon>
        <taxon>Lutimaribacter</taxon>
    </lineage>
</organism>
<dbReference type="EMBL" id="JBHRXI010000010">
    <property type="protein sequence ID" value="MFC3614148.1"/>
    <property type="molecule type" value="Genomic_DNA"/>
</dbReference>
<sequence>MRDGTDLPDNYRVWAWREGNDPLELRSETRPLPRPGPGEVLVRNHVIGLNPVDWKVLGSPGIEPGNVAGVDGAGMVVAVGQGVPVAWIGERVAYHSNIPAHGSYAEYTPLPARVLLRVPPQVDFVTAAAMPCPGLTAQLALNKLPALAKGRLFVSGAGGSVGHFLVQMAAAAGWSVTARSNTRHHEKLSGFGATNIPNDASPDVGHFHAVIDMTSADQAAGLAQALKANGHLVTIQGRVDGWINDPFSECRSLHEVALGAMHAHGDDEDWQSLVRQGEAILSDLATGTLQPEKTVSRPFDKLPEHLDALKNRNFSGKPVVTLSRT</sequence>
<dbReference type="InterPro" id="IPR052585">
    <property type="entry name" value="Lipid_raft_assoc_Zn_ADH"/>
</dbReference>
<dbReference type="Gene3D" id="3.90.180.10">
    <property type="entry name" value="Medium-chain alcohol dehydrogenases, catalytic domain"/>
    <property type="match status" value="1"/>
</dbReference>
<evidence type="ECO:0000313" key="2">
    <source>
        <dbReference type="EMBL" id="MFC3614148.1"/>
    </source>
</evidence>
<evidence type="ECO:0000313" key="3">
    <source>
        <dbReference type="Proteomes" id="UP001595629"/>
    </source>
</evidence>
<dbReference type="PANTHER" id="PTHR43482">
    <property type="entry name" value="PROTEIN AST1-RELATED"/>
    <property type="match status" value="1"/>
</dbReference>
<name>A0ABV7TFZ8_9RHOB</name>
<dbReference type="Proteomes" id="UP001595629">
    <property type="component" value="Unassembled WGS sequence"/>
</dbReference>
<dbReference type="InterPro" id="IPR011032">
    <property type="entry name" value="GroES-like_sf"/>
</dbReference>
<accession>A0ABV7TFZ8</accession>